<proteinExistence type="predicted"/>
<feature type="domain" description="Putative carbohydrate metabolism" evidence="1">
    <location>
        <begin position="363"/>
        <end position="572"/>
    </location>
</feature>
<dbReference type="Gene3D" id="2.60.120.890">
    <property type="entry name" value="BT2081, beta-jelly-roll domain"/>
    <property type="match status" value="1"/>
</dbReference>
<dbReference type="EMBL" id="AGZN01000012">
    <property type="protein sequence ID" value="EKN29680.1"/>
    <property type="molecule type" value="Genomic_DNA"/>
</dbReference>
<comment type="caution">
    <text evidence="2">The sequence shown here is derived from an EMBL/GenBank/DDBJ whole genome shotgun (WGS) entry which is preliminary data.</text>
</comment>
<dbReference type="InterPro" id="IPR027840">
    <property type="entry name" value="DUF4493"/>
</dbReference>
<evidence type="ECO:0000313" key="3">
    <source>
        <dbReference type="Proteomes" id="UP000006262"/>
    </source>
</evidence>
<dbReference type="InterPro" id="IPR038653">
    <property type="entry name" value="Put_CMD_sf"/>
</dbReference>
<dbReference type="Proteomes" id="UP000006262">
    <property type="component" value="Unassembled WGS sequence"/>
</dbReference>
<evidence type="ECO:0000313" key="2">
    <source>
        <dbReference type="EMBL" id="EKN29680.1"/>
    </source>
</evidence>
<organism evidence="2 3">
    <name type="scientific">Parabacteroides distasonis CL09T03C24</name>
    <dbReference type="NCBI Taxonomy" id="999417"/>
    <lineage>
        <taxon>Bacteria</taxon>
        <taxon>Pseudomonadati</taxon>
        <taxon>Bacteroidota</taxon>
        <taxon>Bacteroidia</taxon>
        <taxon>Bacteroidales</taxon>
        <taxon>Tannerellaceae</taxon>
        <taxon>Parabacteroides</taxon>
    </lineage>
</organism>
<sequence>MRQTYQFILLLLTGIFFYSCQGDELSTQGSEGYLRVTLEQSAEVNTKADATYNSKQMRVVIKNAAGVTKYETNDHTELSGKEISLKQGEYTIEAVSNGWDGNAGADRAYYTGKTTVTIEKGKTATANLVCSLANVKVTVAFEQAFLDKLGNGSIKVQVKSATASITPVDFAPKGTSVAYFPVSDLTVAYTVTTAAGKTNSKEQKISEVSAKDHYILNFKNQATGTGNVTVTIDPTMNQYTYDFTIDPNAKSGATLSANPWSQLAYLTATDITLDSGELSSLKFQYRPKNTDTWMDVATTVNTVASSASATLTGLTSTTAYEYRLTDGEISVATGEFTTAAEIALQNGSLDGWDGSSPNAATDSKFWDTSNEGAKMGGLTPTQAVTDFVHTQGGKAAKLESGKVDLMGGIFAAASLYTGSFGSTNIWTQTATVNFGQSFTARPIALKGFYKYTPNVINLVKNVPAGVTIVKDQTLDQCAIYIALAKKTYTIDNGNQSTFIDFKNDENIIAYGELPSGAATEGDGYVEFNIPLKYKNLTDQPTHIIVVCSSSKYGDYMTGGAGSTLYVDDLSLIYDGTPTIWE</sequence>
<dbReference type="PROSITE" id="PS51257">
    <property type="entry name" value="PROKAR_LIPOPROTEIN"/>
    <property type="match status" value="1"/>
</dbReference>
<dbReference type="AlphaFoldDB" id="A0AAD2TRR0"/>
<name>A0AAD2TRR0_PARDI</name>
<reference evidence="2 3" key="1">
    <citation type="submission" date="2012-02" db="EMBL/GenBank/DDBJ databases">
        <title>The Genome Sequence of Parabacteroides distasonis CL09T03C24.</title>
        <authorList>
            <consortium name="The Broad Institute Genome Sequencing Platform"/>
            <person name="Earl A."/>
            <person name="Ward D."/>
            <person name="Feldgarden M."/>
            <person name="Gevers D."/>
            <person name="Zitomersky N.L."/>
            <person name="Coyne M.J."/>
            <person name="Comstock L.E."/>
            <person name="Young S.K."/>
            <person name="Zeng Q."/>
            <person name="Gargeya S."/>
            <person name="Fitzgerald M."/>
            <person name="Haas B."/>
            <person name="Abouelleil A."/>
            <person name="Alvarado L."/>
            <person name="Arachchi H.M."/>
            <person name="Berlin A."/>
            <person name="Chapman S.B."/>
            <person name="Gearin G."/>
            <person name="Goldberg J."/>
            <person name="Griggs A."/>
            <person name="Gujja S."/>
            <person name="Hansen M."/>
            <person name="Heiman D."/>
            <person name="Howarth C."/>
            <person name="Larimer J."/>
            <person name="Lui A."/>
            <person name="MacDonald P.J.P."/>
            <person name="McCowen C."/>
            <person name="Montmayeur A."/>
            <person name="Murphy C."/>
            <person name="Neiman D."/>
            <person name="Pearson M."/>
            <person name="Priest M."/>
            <person name="Roberts A."/>
            <person name="Saif S."/>
            <person name="Shea T."/>
            <person name="Sisk P."/>
            <person name="Stolte C."/>
            <person name="Sykes S."/>
            <person name="Wortman J."/>
            <person name="Nusbaum C."/>
            <person name="Birren B."/>
        </authorList>
    </citation>
    <scope>NUCLEOTIDE SEQUENCE [LARGE SCALE GENOMIC DNA]</scope>
    <source>
        <strain evidence="2 3">CL09T03C24</strain>
    </source>
</reference>
<evidence type="ECO:0000259" key="1">
    <source>
        <dbReference type="Pfam" id="PF13201"/>
    </source>
</evidence>
<dbReference type="Pfam" id="PF14900">
    <property type="entry name" value="DUF4493"/>
    <property type="match status" value="1"/>
</dbReference>
<dbReference type="RefSeq" id="WP_005864072.1">
    <property type="nucleotide sequence ID" value="NZ_JH976486.1"/>
</dbReference>
<dbReference type="InterPro" id="IPR025112">
    <property type="entry name" value="PCMD"/>
</dbReference>
<dbReference type="Pfam" id="PF13201">
    <property type="entry name" value="PCMD"/>
    <property type="match status" value="1"/>
</dbReference>
<protein>
    <recommendedName>
        <fullName evidence="1">Putative carbohydrate metabolism domain-containing protein</fullName>
    </recommendedName>
</protein>
<gene>
    <name evidence="2" type="ORF">HMPREF1059_01281</name>
</gene>
<accession>A0AAD2TRR0</accession>